<evidence type="ECO:0000313" key="3">
    <source>
        <dbReference type="WBParaSite" id="MBELARI_LOCUS16775"/>
    </source>
</evidence>
<feature type="transmembrane region" description="Helical" evidence="1">
    <location>
        <begin position="92"/>
        <end position="116"/>
    </location>
</feature>
<name>A0AAF3J543_9BILA</name>
<reference evidence="3" key="1">
    <citation type="submission" date="2024-02" db="UniProtKB">
        <authorList>
            <consortium name="WormBaseParasite"/>
        </authorList>
    </citation>
    <scope>IDENTIFICATION</scope>
</reference>
<organism evidence="2 3">
    <name type="scientific">Mesorhabditis belari</name>
    <dbReference type="NCBI Taxonomy" id="2138241"/>
    <lineage>
        <taxon>Eukaryota</taxon>
        <taxon>Metazoa</taxon>
        <taxon>Ecdysozoa</taxon>
        <taxon>Nematoda</taxon>
        <taxon>Chromadorea</taxon>
        <taxon>Rhabditida</taxon>
        <taxon>Rhabditina</taxon>
        <taxon>Rhabditomorpha</taxon>
        <taxon>Rhabditoidea</taxon>
        <taxon>Rhabditidae</taxon>
        <taxon>Mesorhabditinae</taxon>
        <taxon>Mesorhabditis</taxon>
    </lineage>
</organism>
<dbReference type="InterPro" id="IPR019422">
    <property type="entry name" value="7TM_GPCR_serpentine_rcpt_Srh"/>
</dbReference>
<evidence type="ECO:0000256" key="1">
    <source>
        <dbReference type="SAM" id="Phobius"/>
    </source>
</evidence>
<keyword evidence="1" id="KW-0812">Transmembrane</keyword>
<proteinExistence type="predicted"/>
<keyword evidence="1" id="KW-1133">Transmembrane helix</keyword>
<feature type="transmembrane region" description="Helical" evidence="1">
    <location>
        <begin position="15"/>
        <end position="39"/>
    </location>
</feature>
<sequence>MDNVIDLSQAPAILFWFRIVSGLTIWVNILCLYLIAVATPRGLGNFRWHMFALHCYQMCCEYGVAFLAFPMLGLPAQGGFAIGPLADCGFDVYWQLIVLIYVTVAVVSSTQILGFIRQQSVLKNEHFLKLKPRHKRYWIVFSYVFPIFWTVSIMLILWGNDVHKALDGFQNEYPYLAPFFQQRSSFGVELDFGRRTIIPSIGFVIFYTAVFIGTTSIIVPKQVLFSTFQCWSQQR</sequence>
<protein>
    <submittedName>
        <fullName evidence="3">Uncharacterized protein</fullName>
    </submittedName>
</protein>
<keyword evidence="1" id="KW-0472">Membrane</keyword>
<dbReference type="Proteomes" id="UP000887575">
    <property type="component" value="Unassembled WGS sequence"/>
</dbReference>
<evidence type="ECO:0000313" key="2">
    <source>
        <dbReference type="Proteomes" id="UP000887575"/>
    </source>
</evidence>
<feature type="transmembrane region" description="Helical" evidence="1">
    <location>
        <begin position="137"/>
        <end position="158"/>
    </location>
</feature>
<dbReference type="Pfam" id="PF10318">
    <property type="entry name" value="7TM_GPCR_Srh"/>
    <property type="match status" value="1"/>
</dbReference>
<dbReference type="AlphaFoldDB" id="A0AAF3J543"/>
<keyword evidence="2" id="KW-1185">Reference proteome</keyword>
<accession>A0AAF3J543</accession>
<dbReference type="WBParaSite" id="MBELARI_LOCUS16775">
    <property type="protein sequence ID" value="MBELARI_LOCUS16775"/>
    <property type="gene ID" value="MBELARI_LOCUS16775"/>
</dbReference>
<feature type="transmembrane region" description="Helical" evidence="1">
    <location>
        <begin position="197"/>
        <end position="219"/>
    </location>
</feature>